<comment type="caution">
    <text evidence="2">The sequence shown here is derived from an EMBL/GenBank/DDBJ whole genome shotgun (WGS) entry which is preliminary data.</text>
</comment>
<accession>A0A843UUD4</accession>
<evidence type="ECO:0000313" key="2">
    <source>
        <dbReference type="EMBL" id="MQL86087.1"/>
    </source>
</evidence>
<dbReference type="Proteomes" id="UP000652761">
    <property type="component" value="Unassembled WGS sequence"/>
</dbReference>
<gene>
    <name evidence="2" type="ORF">Taro_018614</name>
</gene>
<reference evidence="2" key="1">
    <citation type="submission" date="2017-07" db="EMBL/GenBank/DDBJ databases">
        <title>Taro Niue Genome Assembly and Annotation.</title>
        <authorList>
            <person name="Atibalentja N."/>
            <person name="Keating K."/>
            <person name="Fields C.J."/>
        </authorList>
    </citation>
    <scope>NUCLEOTIDE SEQUENCE</scope>
    <source>
        <strain evidence="2">Niue_2</strain>
        <tissue evidence="2">Leaf</tissue>
    </source>
</reference>
<organism evidence="2 3">
    <name type="scientific">Colocasia esculenta</name>
    <name type="common">Wild taro</name>
    <name type="synonym">Arum esculentum</name>
    <dbReference type="NCBI Taxonomy" id="4460"/>
    <lineage>
        <taxon>Eukaryota</taxon>
        <taxon>Viridiplantae</taxon>
        <taxon>Streptophyta</taxon>
        <taxon>Embryophyta</taxon>
        <taxon>Tracheophyta</taxon>
        <taxon>Spermatophyta</taxon>
        <taxon>Magnoliopsida</taxon>
        <taxon>Liliopsida</taxon>
        <taxon>Araceae</taxon>
        <taxon>Aroideae</taxon>
        <taxon>Colocasieae</taxon>
        <taxon>Colocasia</taxon>
    </lineage>
</organism>
<dbReference type="PANTHER" id="PTHR17985:SF8">
    <property type="entry name" value="TRANSPORT AND GOLGI ORGANIZATION PROTEIN 2 HOMOLOG"/>
    <property type="match status" value="1"/>
</dbReference>
<dbReference type="Pfam" id="PF05742">
    <property type="entry name" value="TANGO2"/>
    <property type="match status" value="1"/>
</dbReference>
<dbReference type="InterPro" id="IPR008551">
    <property type="entry name" value="TANGO2"/>
</dbReference>
<protein>
    <submittedName>
        <fullName evidence="2">Uncharacterized protein</fullName>
    </submittedName>
</protein>
<dbReference type="AlphaFoldDB" id="A0A843UUD4"/>
<proteinExistence type="predicted"/>
<dbReference type="EMBL" id="NMUH01000871">
    <property type="protein sequence ID" value="MQL86087.1"/>
    <property type="molecule type" value="Genomic_DNA"/>
</dbReference>
<dbReference type="PANTHER" id="PTHR17985">
    <property type="entry name" value="SER/THR-RICH PROTEIN T10 IN DGCR REGION"/>
    <property type="match status" value="1"/>
</dbReference>
<feature type="region of interest" description="Disordered" evidence="1">
    <location>
        <begin position="1"/>
        <end position="24"/>
    </location>
</feature>
<name>A0A843UUD4_COLES</name>
<sequence length="237" mass="26223">MGLGGSPSLPINISSRAQQRRVPRQAYTKPVGWWGDGSQKILGGRDGLAGGTWLGCTRTGRLAFRINVLETDNIPTAKSRGDLPVKFLECGKSPLDFAEEVANEADKYNGFNLILADLCSKTMVYVSNRPNGEPVSIVLVTARLHMLTNAGLDTPWHKALRLGKGFKEVLYKYDEQEIPATEMVDKLMRDRVKADRDCLPNTGCDPSWELDLSPVFVELKSTHSWGDMAQGALLFWL</sequence>
<evidence type="ECO:0000256" key="1">
    <source>
        <dbReference type="SAM" id="MobiDB-lite"/>
    </source>
</evidence>
<evidence type="ECO:0000313" key="3">
    <source>
        <dbReference type="Proteomes" id="UP000652761"/>
    </source>
</evidence>
<dbReference type="OrthoDB" id="191601at2759"/>
<keyword evidence="3" id="KW-1185">Reference proteome</keyword>